<dbReference type="RefSeq" id="XP_003059668.1">
    <property type="nucleotide sequence ID" value="XM_003059622.1"/>
</dbReference>
<reference evidence="1 2" key="1">
    <citation type="journal article" date="2009" name="Science">
        <title>Green evolution and dynamic adaptations revealed by genomes of the marine picoeukaryotes Micromonas.</title>
        <authorList>
            <person name="Worden A.Z."/>
            <person name="Lee J.H."/>
            <person name="Mock T."/>
            <person name="Rouze P."/>
            <person name="Simmons M.P."/>
            <person name="Aerts A.L."/>
            <person name="Allen A.E."/>
            <person name="Cuvelier M.L."/>
            <person name="Derelle E."/>
            <person name="Everett M.V."/>
            <person name="Foulon E."/>
            <person name="Grimwood J."/>
            <person name="Gundlach H."/>
            <person name="Henrissat B."/>
            <person name="Napoli C."/>
            <person name="McDonald S.M."/>
            <person name="Parker M.S."/>
            <person name="Rombauts S."/>
            <person name="Salamov A."/>
            <person name="Von Dassow P."/>
            <person name="Badger J.H."/>
            <person name="Coutinho P.M."/>
            <person name="Demir E."/>
            <person name="Dubchak I."/>
            <person name="Gentemann C."/>
            <person name="Eikrem W."/>
            <person name="Gready J.E."/>
            <person name="John U."/>
            <person name="Lanier W."/>
            <person name="Lindquist E.A."/>
            <person name="Lucas S."/>
            <person name="Mayer K.F."/>
            <person name="Moreau H."/>
            <person name="Not F."/>
            <person name="Otillar R."/>
            <person name="Panaud O."/>
            <person name="Pangilinan J."/>
            <person name="Paulsen I."/>
            <person name="Piegu B."/>
            <person name="Poliakov A."/>
            <person name="Robbens S."/>
            <person name="Schmutz J."/>
            <person name="Toulza E."/>
            <person name="Wyss T."/>
            <person name="Zelensky A."/>
            <person name="Zhou K."/>
            <person name="Armbrust E.V."/>
            <person name="Bhattacharya D."/>
            <person name="Goodenough U.W."/>
            <person name="Van de Peer Y."/>
            <person name="Grigoriev I.V."/>
        </authorList>
    </citation>
    <scope>NUCLEOTIDE SEQUENCE [LARGE SCALE GENOMIC DNA]</scope>
    <source>
        <strain evidence="1 2">CCMP1545</strain>
    </source>
</reference>
<evidence type="ECO:0000313" key="2">
    <source>
        <dbReference type="Proteomes" id="UP000001876"/>
    </source>
</evidence>
<organism evidence="2">
    <name type="scientific">Micromonas pusilla (strain CCMP1545)</name>
    <name type="common">Picoplanktonic green alga</name>
    <dbReference type="NCBI Taxonomy" id="564608"/>
    <lineage>
        <taxon>Eukaryota</taxon>
        <taxon>Viridiplantae</taxon>
        <taxon>Chlorophyta</taxon>
        <taxon>Mamiellophyceae</taxon>
        <taxon>Mamiellales</taxon>
        <taxon>Mamiellaceae</taxon>
        <taxon>Micromonas</taxon>
    </lineage>
</organism>
<sequence>MGLGREIRPGSRGLEWAASHGVPRVAFVGDCALSVLCFASACAVAGLRSGVGELGRVLDISRRSPINYCDNAGGRWCAQMDAGAVFAFLTAISVVPSAVANSMNSCGPW</sequence>
<dbReference type="GeneID" id="9685124"/>
<gene>
    <name evidence="1" type="ORF">MICPUCDRAFT_59211</name>
</gene>
<dbReference type="KEGG" id="mpp:MICPUCDRAFT_59211"/>
<dbReference type="EMBL" id="GG663741">
    <property type="protein sequence ID" value="EEH55620.1"/>
    <property type="molecule type" value="Genomic_DNA"/>
</dbReference>
<protein>
    <submittedName>
        <fullName evidence="1">Predicted protein</fullName>
    </submittedName>
</protein>
<dbReference type="Proteomes" id="UP000001876">
    <property type="component" value="Unassembled WGS sequence"/>
</dbReference>
<name>C1MWQ4_MICPC</name>
<keyword evidence="2" id="KW-1185">Reference proteome</keyword>
<proteinExistence type="predicted"/>
<dbReference type="AlphaFoldDB" id="C1MWQ4"/>
<accession>C1MWQ4</accession>
<evidence type="ECO:0000313" key="1">
    <source>
        <dbReference type="EMBL" id="EEH55620.1"/>
    </source>
</evidence>